<feature type="modified residue" description="4-aspartylphosphate" evidence="2">
    <location>
        <position position="60"/>
    </location>
</feature>
<dbReference type="Pfam" id="PF00072">
    <property type="entry name" value="Response_reg"/>
    <property type="match status" value="1"/>
</dbReference>
<keyword evidence="6" id="KW-1185">Reference proteome</keyword>
<name>A0ABS6S1B4_9BACT</name>
<dbReference type="SMART" id="SM00448">
    <property type="entry name" value="REC"/>
    <property type="match status" value="1"/>
</dbReference>
<comment type="caution">
    <text evidence="5">The sequence shown here is derived from an EMBL/GenBank/DDBJ whole genome shotgun (WGS) entry which is preliminary data.</text>
</comment>
<evidence type="ECO:0000259" key="4">
    <source>
        <dbReference type="PROSITE" id="PS50887"/>
    </source>
</evidence>
<reference evidence="5 6" key="1">
    <citation type="journal article" date="2020" name="J Geophys Res Biogeosci">
        <title>Magnetotaxis as an Adaptation to Enable Bacterial Shuttling of Microbial Sulfur and Sulfur Cycling Across Aquatic Oxic#Anoxic Interfaces.</title>
        <authorList>
            <person name="Li J."/>
            <person name="Liu P."/>
            <person name="Wang J."/>
            <person name="Roberts A.P."/>
            <person name="Pan Y."/>
        </authorList>
    </citation>
    <scope>NUCLEOTIDE SEQUENCE [LARGE SCALE GENOMIC DNA]</scope>
    <source>
        <strain evidence="5 6">MYR-1_YQ</strain>
    </source>
</reference>
<dbReference type="NCBIfam" id="TIGR00254">
    <property type="entry name" value="GGDEF"/>
    <property type="match status" value="1"/>
</dbReference>
<dbReference type="InterPro" id="IPR000160">
    <property type="entry name" value="GGDEF_dom"/>
</dbReference>
<evidence type="ECO:0000313" key="5">
    <source>
        <dbReference type="EMBL" id="MBV6342188.1"/>
    </source>
</evidence>
<dbReference type="PANTHER" id="PTHR45138:SF9">
    <property type="entry name" value="DIGUANYLATE CYCLASE DGCM-RELATED"/>
    <property type="match status" value="1"/>
</dbReference>
<evidence type="ECO:0000256" key="1">
    <source>
        <dbReference type="ARBA" id="ARBA00012528"/>
    </source>
</evidence>
<dbReference type="NCBIfam" id="TIGR00229">
    <property type="entry name" value="sensory_box"/>
    <property type="match status" value="1"/>
</dbReference>
<dbReference type="CDD" id="cd00156">
    <property type="entry name" value="REC"/>
    <property type="match status" value="1"/>
</dbReference>
<dbReference type="PANTHER" id="PTHR45138">
    <property type="entry name" value="REGULATORY COMPONENTS OF SENSORY TRANSDUCTION SYSTEM"/>
    <property type="match status" value="1"/>
</dbReference>
<dbReference type="Proteomes" id="UP001196980">
    <property type="component" value="Unassembled WGS sequence"/>
</dbReference>
<dbReference type="InterPro" id="IPR000014">
    <property type="entry name" value="PAS"/>
</dbReference>
<dbReference type="PROSITE" id="PS50110">
    <property type="entry name" value="RESPONSE_REGULATORY"/>
    <property type="match status" value="1"/>
</dbReference>
<evidence type="ECO:0000259" key="3">
    <source>
        <dbReference type="PROSITE" id="PS50110"/>
    </source>
</evidence>
<proteinExistence type="predicted"/>
<dbReference type="Pfam" id="PF00990">
    <property type="entry name" value="GGDEF"/>
    <property type="match status" value="1"/>
</dbReference>
<accession>A0ABS6S1B4</accession>
<dbReference type="SMART" id="SM00267">
    <property type="entry name" value="GGDEF"/>
    <property type="match status" value="1"/>
</dbReference>
<gene>
    <name evidence="5" type="ORF">HWQ67_11385</name>
</gene>
<feature type="domain" description="Response regulatory" evidence="3">
    <location>
        <begin position="7"/>
        <end position="125"/>
    </location>
</feature>
<dbReference type="EC" id="2.7.7.65" evidence="1"/>
<dbReference type="CDD" id="cd01949">
    <property type="entry name" value="GGDEF"/>
    <property type="match status" value="1"/>
</dbReference>
<dbReference type="InterPro" id="IPR001789">
    <property type="entry name" value="Sig_transdc_resp-reg_receiver"/>
</dbReference>
<evidence type="ECO:0000313" key="6">
    <source>
        <dbReference type="Proteomes" id="UP001196980"/>
    </source>
</evidence>
<sequence length="439" mass="49339">MPAKGFKILVVDDDEEDRLLIKDYILEGLAGKTSVIDCVGEFEEAVAALQQQRYDVLLIDYRLGAHSGLELIDYVKDAGGHSSMILLTGLGDEELAVTAMKKGVRDYLNKNRLSAELIRSTIVNAVTLSEAYYLRSLAEDALKRSEANYRELVTLLPAIVVEFSAGGVPILANDYIKVITGYDKDDFILSNNWQNILPVSADGTFEDFKDRLLKGDIKNNQLHIKTKDGSTKTLSLNARGRHNVSTKQHPKKEGLSSIICIYTDITESVELREKLHTQSIMDELTGLYNRRGFYTLAAQQIRLANRYQRSMLLFFLDLDGMKTINDNYGHKAGDRALVEVAHIMRETFRESDIIGRTGGDEFIVLVSDMEIVDESVIRARLQDNIDTFNNKSDAPFNLSVSVGVIRYSHENPMELDELIARADNLMYAEKSKKRASRKA</sequence>
<dbReference type="RefSeq" id="WP_218252812.1">
    <property type="nucleotide sequence ID" value="NZ_JABXWD010000208.1"/>
</dbReference>
<dbReference type="InterPro" id="IPR050469">
    <property type="entry name" value="Diguanylate_Cyclase"/>
</dbReference>
<feature type="domain" description="GGDEF" evidence="4">
    <location>
        <begin position="309"/>
        <end position="439"/>
    </location>
</feature>
<protein>
    <recommendedName>
        <fullName evidence="1">diguanylate cyclase</fullName>
        <ecNumber evidence="1">2.7.7.65</ecNumber>
    </recommendedName>
</protein>
<dbReference type="PROSITE" id="PS50887">
    <property type="entry name" value="GGDEF"/>
    <property type="match status" value="1"/>
</dbReference>
<organism evidence="5 6">
    <name type="scientific">Candidatus Magnetobacterium casense</name>
    <dbReference type="NCBI Taxonomy" id="1455061"/>
    <lineage>
        <taxon>Bacteria</taxon>
        <taxon>Pseudomonadati</taxon>
        <taxon>Nitrospirota</taxon>
        <taxon>Thermodesulfovibrionia</taxon>
        <taxon>Thermodesulfovibrionales</taxon>
        <taxon>Candidatus Magnetobacteriaceae</taxon>
        <taxon>Candidatus Magnetobacterium</taxon>
    </lineage>
</organism>
<dbReference type="EMBL" id="JABXWD010000208">
    <property type="protein sequence ID" value="MBV6342188.1"/>
    <property type="molecule type" value="Genomic_DNA"/>
</dbReference>
<evidence type="ECO:0000256" key="2">
    <source>
        <dbReference type="PROSITE-ProRule" id="PRU00169"/>
    </source>
</evidence>
<keyword evidence="2" id="KW-0597">Phosphoprotein</keyword>